<name>A0A2V3U3G8_9HYPH</name>
<dbReference type="RefSeq" id="WP_110376236.1">
    <property type="nucleotide sequence ID" value="NZ_JAHBRY010000001.1"/>
</dbReference>
<dbReference type="Proteomes" id="UP000248021">
    <property type="component" value="Unassembled WGS sequence"/>
</dbReference>
<accession>A0A2V3U3G8</accession>
<dbReference type="AlphaFoldDB" id="A0A2V3U3G8"/>
<comment type="caution">
    <text evidence="1">The sequence shown here is derived from an EMBL/GenBank/DDBJ whole genome shotgun (WGS) entry which is preliminary data.</text>
</comment>
<dbReference type="InterPro" id="IPR010593">
    <property type="entry name" value="DUF1159"/>
</dbReference>
<proteinExistence type="predicted"/>
<protein>
    <submittedName>
        <fullName evidence="1">Uncharacterized protein</fullName>
    </submittedName>
</protein>
<reference evidence="1 2" key="1">
    <citation type="submission" date="2018-05" db="EMBL/GenBank/DDBJ databases">
        <title>Genomic Encyclopedia of Type Strains, Phase IV (KMG-IV): sequencing the most valuable type-strain genomes for metagenomic binning, comparative biology and taxonomic classification.</title>
        <authorList>
            <person name="Goeker M."/>
        </authorList>
    </citation>
    <scope>NUCLEOTIDE SEQUENCE [LARGE SCALE GENOMIC DNA]</scope>
    <source>
        <strain evidence="1 2">DSM 6462</strain>
    </source>
</reference>
<keyword evidence="2" id="KW-1185">Reference proteome</keyword>
<dbReference type="EMBL" id="QJJK01000008">
    <property type="protein sequence ID" value="PXW56504.1"/>
    <property type="molecule type" value="Genomic_DNA"/>
</dbReference>
<dbReference type="InterPro" id="IPR007922">
    <property type="entry name" value="DciA-like"/>
</dbReference>
<dbReference type="OrthoDB" id="7160947at2"/>
<organism evidence="1 2">
    <name type="scientific">Chelatococcus asaccharovorans</name>
    <dbReference type="NCBI Taxonomy" id="28210"/>
    <lineage>
        <taxon>Bacteria</taxon>
        <taxon>Pseudomonadati</taxon>
        <taxon>Pseudomonadota</taxon>
        <taxon>Alphaproteobacteria</taxon>
        <taxon>Hyphomicrobiales</taxon>
        <taxon>Chelatococcaceae</taxon>
        <taxon>Chelatococcus</taxon>
    </lineage>
</organism>
<sequence length="184" mass="20117">MTRSVPPGQRFVPNRGATGAFGRPHARYIAKPLADLVDGCIAPVLAKQGFAAADIIMAWPDIVGERLARHAEPVRLDWPGGSRRRYAEEAEPATLVVRVTGAFALELQHMAPVVIERVNSHFGWRCVARLALRQGPLQRRPIVADPPRHLSPADARAVEDHVADVGDEKLQAALRRLGQAVLSR</sequence>
<dbReference type="PIRSF" id="PIRSF032064">
    <property type="entry name" value="UCP032064"/>
    <property type="match status" value="1"/>
</dbReference>
<evidence type="ECO:0000313" key="1">
    <source>
        <dbReference type="EMBL" id="PXW56504.1"/>
    </source>
</evidence>
<gene>
    <name evidence="1" type="ORF">C7450_108256</name>
</gene>
<dbReference type="Pfam" id="PF05258">
    <property type="entry name" value="DciA"/>
    <property type="match status" value="1"/>
</dbReference>
<evidence type="ECO:0000313" key="2">
    <source>
        <dbReference type="Proteomes" id="UP000248021"/>
    </source>
</evidence>